<dbReference type="AlphaFoldDB" id="A0A9N8HN33"/>
<accession>A0A9N8HN33</accession>
<sequence>MKFSKPNHTLEKAATLWLSAASISFCAGTTAAAETDWIAKSNVNTQILLDAMGELSPEDFGSIGVEGVDENITDRIEGWQKRAESLLTGVLEEFEGTLASETDRRVKEDLNILIDSTNERLLSAELNSAYLIPYMNVGEFIFNEINSLLRPTAPSLRYPAAVVRMQRYAGLEEGYEPLAELVKMESMAALDTDGLMGPFRGQVERDIEISETFITGIEDLFVTAELDGWQAAYSILSQQLRNYTLWVEAEILPRARNSSQLPPDLYALQLSSWGIKADPNALIERGLQE</sequence>
<feature type="signal peptide" evidence="1">
    <location>
        <begin position="1"/>
        <end position="32"/>
    </location>
</feature>
<keyword evidence="3" id="KW-1185">Reference proteome</keyword>
<reference evidence="2" key="1">
    <citation type="submission" date="2020-06" db="EMBL/GenBank/DDBJ databases">
        <authorList>
            <consortium name="Plant Systems Biology data submission"/>
        </authorList>
    </citation>
    <scope>NUCLEOTIDE SEQUENCE</scope>
    <source>
        <strain evidence="2">D6</strain>
    </source>
</reference>
<name>A0A9N8HN33_9STRA</name>
<evidence type="ECO:0000256" key="1">
    <source>
        <dbReference type="SAM" id="SignalP"/>
    </source>
</evidence>
<feature type="chain" id="PRO_5040309071" evidence="1">
    <location>
        <begin position="33"/>
        <end position="289"/>
    </location>
</feature>
<keyword evidence="1" id="KW-0732">Signal</keyword>
<organism evidence="2 3">
    <name type="scientific">Seminavis robusta</name>
    <dbReference type="NCBI Taxonomy" id="568900"/>
    <lineage>
        <taxon>Eukaryota</taxon>
        <taxon>Sar</taxon>
        <taxon>Stramenopiles</taxon>
        <taxon>Ochrophyta</taxon>
        <taxon>Bacillariophyta</taxon>
        <taxon>Bacillariophyceae</taxon>
        <taxon>Bacillariophycidae</taxon>
        <taxon>Naviculales</taxon>
        <taxon>Naviculaceae</taxon>
        <taxon>Seminavis</taxon>
    </lineage>
</organism>
<comment type="caution">
    <text evidence="2">The sequence shown here is derived from an EMBL/GenBank/DDBJ whole genome shotgun (WGS) entry which is preliminary data.</text>
</comment>
<dbReference type="EMBL" id="CAICTM010000950">
    <property type="protein sequence ID" value="CAB9518665.1"/>
    <property type="molecule type" value="Genomic_DNA"/>
</dbReference>
<proteinExistence type="predicted"/>
<evidence type="ECO:0000313" key="2">
    <source>
        <dbReference type="EMBL" id="CAB9518665.1"/>
    </source>
</evidence>
<protein>
    <submittedName>
        <fullName evidence="2">Uncharacterized protein</fullName>
    </submittedName>
</protein>
<dbReference type="Proteomes" id="UP001153069">
    <property type="component" value="Unassembled WGS sequence"/>
</dbReference>
<evidence type="ECO:0000313" key="3">
    <source>
        <dbReference type="Proteomes" id="UP001153069"/>
    </source>
</evidence>
<gene>
    <name evidence="2" type="ORF">SEMRO_952_G224120.1</name>
</gene>